<comment type="caution">
    <text evidence="1">The sequence shown here is derived from an EMBL/GenBank/DDBJ whole genome shotgun (WGS) entry which is preliminary data.</text>
</comment>
<organism evidence="1 2">
    <name type="scientific">Hortaea werneckii</name>
    <name type="common">Black yeast</name>
    <name type="synonym">Cladosporium werneckii</name>
    <dbReference type="NCBI Taxonomy" id="91943"/>
    <lineage>
        <taxon>Eukaryota</taxon>
        <taxon>Fungi</taxon>
        <taxon>Dikarya</taxon>
        <taxon>Ascomycota</taxon>
        <taxon>Pezizomycotina</taxon>
        <taxon>Dothideomycetes</taxon>
        <taxon>Dothideomycetidae</taxon>
        <taxon>Mycosphaerellales</taxon>
        <taxon>Teratosphaeriaceae</taxon>
        <taxon>Hortaea</taxon>
    </lineage>
</organism>
<evidence type="ECO:0000313" key="2">
    <source>
        <dbReference type="Proteomes" id="UP000281468"/>
    </source>
</evidence>
<dbReference type="EMBL" id="QWIQ01000449">
    <property type="protein sequence ID" value="RMY86690.1"/>
    <property type="molecule type" value="Genomic_DNA"/>
</dbReference>
<proteinExistence type="predicted"/>
<accession>A0A3M7FCX4</accession>
<dbReference type="AlphaFoldDB" id="A0A3M7FCX4"/>
<evidence type="ECO:0000313" key="1">
    <source>
        <dbReference type="EMBL" id="RMY86690.1"/>
    </source>
</evidence>
<sequence length="176" mass="20081">MSTADNSLPLMHTHYLSLPQRTYCERNATYAAGLACVKKLQQRVFEMQAQLGASKDDPELTADALNKWREKIDVTEELFMADDDELASLAEALLAKKRFKTEDELTKIDGRWYWALPQGERFIPRHTDALQLRTSRFRCEPHPKSLSRRIVNTSTKAHVGQWYTAEKVGLVAVGKS</sequence>
<reference evidence="1 2" key="1">
    <citation type="journal article" date="2018" name="BMC Genomics">
        <title>Genomic evidence for intraspecific hybridization in a clonal and extremely halotolerant yeast.</title>
        <authorList>
            <person name="Gostincar C."/>
            <person name="Stajich J.E."/>
            <person name="Zupancic J."/>
            <person name="Zalar P."/>
            <person name="Gunde-Cimerman N."/>
        </authorList>
    </citation>
    <scope>NUCLEOTIDE SEQUENCE [LARGE SCALE GENOMIC DNA]</scope>
    <source>
        <strain evidence="1 2">EXF-171</strain>
    </source>
</reference>
<protein>
    <submittedName>
        <fullName evidence="1">Uncharacterized protein</fullName>
    </submittedName>
</protein>
<name>A0A3M7FCX4_HORWE</name>
<gene>
    <name evidence="1" type="ORF">D0862_10865</name>
</gene>
<dbReference type="Proteomes" id="UP000281468">
    <property type="component" value="Unassembled WGS sequence"/>
</dbReference>